<dbReference type="AlphaFoldDB" id="A0A914BPD5"/>
<organism evidence="1 2">
    <name type="scientific">Patiria miniata</name>
    <name type="common">Bat star</name>
    <name type="synonym">Asterina miniata</name>
    <dbReference type="NCBI Taxonomy" id="46514"/>
    <lineage>
        <taxon>Eukaryota</taxon>
        <taxon>Metazoa</taxon>
        <taxon>Echinodermata</taxon>
        <taxon>Eleutherozoa</taxon>
        <taxon>Asterozoa</taxon>
        <taxon>Asteroidea</taxon>
        <taxon>Valvatacea</taxon>
        <taxon>Valvatida</taxon>
        <taxon>Asterinidae</taxon>
        <taxon>Patiria</taxon>
    </lineage>
</organism>
<accession>A0A914BPD5</accession>
<dbReference type="RefSeq" id="XP_038077352.1">
    <property type="nucleotide sequence ID" value="XM_038221424.1"/>
</dbReference>
<evidence type="ECO:0000313" key="2">
    <source>
        <dbReference type="Proteomes" id="UP000887568"/>
    </source>
</evidence>
<protein>
    <submittedName>
        <fullName evidence="1">Uncharacterized protein</fullName>
    </submittedName>
</protein>
<keyword evidence="2" id="KW-1185">Reference proteome</keyword>
<reference evidence="1" key="1">
    <citation type="submission" date="2022-11" db="UniProtKB">
        <authorList>
            <consortium name="EnsemblMetazoa"/>
        </authorList>
    </citation>
    <scope>IDENTIFICATION</scope>
</reference>
<name>A0A914BPD5_PATMI</name>
<proteinExistence type="predicted"/>
<dbReference type="EnsemblMetazoa" id="XM_038221424.1">
    <property type="protein sequence ID" value="XP_038077352.1"/>
    <property type="gene ID" value="LOC119745202"/>
</dbReference>
<dbReference type="Proteomes" id="UP000887568">
    <property type="component" value="Unplaced"/>
</dbReference>
<dbReference type="GeneID" id="119745202"/>
<sequence length="129" mass="14798">MAAKLPPNFRNEEFSGTRQTNFHTDCTAPTKLHWEWRSTVRCWLQCILFLNFSSEIAEGKRVYRVTRPSHTDENYRFLSNRTSRMPGILALMTSAPGDTRTNDVDIVCHSEPSTCSLSPVDYLPDEITL</sequence>
<evidence type="ECO:0000313" key="1">
    <source>
        <dbReference type="EnsemblMetazoa" id="XP_038077352.1"/>
    </source>
</evidence>